<accession>A0A7H0VGH6</accession>
<evidence type="ECO:0000313" key="5">
    <source>
        <dbReference type="EMBL" id="QNR24824.1"/>
    </source>
</evidence>
<protein>
    <submittedName>
        <fullName evidence="5">BlaI/MecI/CopY family transcriptional regulator</fullName>
    </submittedName>
</protein>
<organism evidence="5 6">
    <name type="scientific">Croceimicrobium hydrocarbonivorans</name>
    <dbReference type="NCBI Taxonomy" id="2761580"/>
    <lineage>
        <taxon>Bacteria</taxon>
        <taxon>Pseudomonadati</taxon>
        <taxon>Bacteroidota</taxon>
        <taxon>Flavobacteriia</taxon>
        <taxon>Flavobacteriales</taxon>
        <taxon>Owenweeksiaceae</taxon>
        <taxon>Croceimicrobium</taxon>
    </lineage>
</organism>
<evidence type="ECO:0000256" key="3">
    <source>
        <dbReference type="ARBA" id="ARBA00023125"/>
    </source>
</evidence>
<evidence type="ECO:0000256" key="4">
    <source>
        <dbReference type="ARBA" id="ARBA00023163"/>
    </source>
</evidence>
<keyword evidence="4" id="KW-0804">Transcription</keyword>
<keyword evidence="6" id="KW-1185">Reference proteome</keyword>
<dbReference type="Proteomes" id="UP000516305">
    <property type="component" value="Chromosome"/>
</dbReference>
<gene>
    <name evidence="5" type="ORF">H4K34_02975</name>
</gene>
<reference evidence="5 6" key="1">
    <citation type="submission" date="2020-08" db="EMBL/GenBank/DDBJ databases">
        <title>Croceimicrobium hydrocarbonivorans gen. nov., sp. nov., a novel marine bacterium isolated from a bacterial consortium that degrades polyethylene terephthalate.</title>
        <authorList>
            <person name="Liu R."/>
        </authorList>
    </citation>
    <scope>NUCLEOTIDE SEQUENCE [LARGE SCALE GENOMIC DNA]</scope>
    <source>
        <strain evidence="5 6">A20-9</strain>
    </source>
</reference>
<dbReference type="Gene3D" id="1.10.10.10">
    <property type="entry name" value="Winged helix-like DNA-binding domain superfamily/Winged helix DNA-binding domain"/>
    <property type="match status" value="1"/>
</dbReference>
<dbReference type="PIRSF" id="PIRSF019455">
    <property type="entry name" value="CopR_AtkY"/>
    <property type="match status" value="1"/>
</dbReference>
<evidence type="ECO:0000313" key="6">
    <source>
        <dbReference type="Proteomes" id="UP000516305"/>
    </source>
</evidence>
<keyword evidence="2" id="KW-0805">Transcription regulation</keyword>
<evidence type="ECO:0000256" key="2">
    <source>
        <dbReference type="ARBA" id="ARBA00023015"/>
    </source>
</evidence>
<dbReference type="KEGG" id="chyd:H4K34_02975"/>
<dbReference type="RefSeq" id="WP_210759351.1">
    <property type="nucleotide sequence ID" value="NZ_CP060139.1"/>
</dbReference>
<dbReference type="InterPro" id="IPR005650">
    <property type="entry name" value="BlaI_family"/>
</dbReference>
<name>A0A7H0VGH6_9FLAO</name>
<proteinExistence type="inferred from homology"/>
<dbReference type="InterPro" id="IPR036388">
    <property type="entry name" value="WH-like_DNA-bd_sf"/>
</dbReference>
<dbReference type="Pfam" id="PF03965">
    <property type="entry name" value="Penicillinase_R"/>
    <property type="match status" value="1"/>
</dbReference>
<comment type="similarity">
    <text evidence="1">Belongs to the BlaI transcriptional regulatory family.</text>
</comment>
<dbReference type="GO" id="GO:0045892">
    <property type="term" value="P:negative regulation of DNA-templated transcription"/>
    <property type="evidence" value="ECO:0007669"/>
    <property type="project" value="InterPro"/>
</dbReference>
<evidence type="ECO:0000256" key="1">
    <source>
        <dbReference type="ARBA" id="ARBA00011046"/>
    </source>
</evidence>
<dbReference type="EMBL" id="CP060139">
    <property type="protein sequence ID" value="QNR24824.1"/>
    <property type="molecule type" value="Genomic_DNA"/>
</dbReference>
<dbReference type="AlphaFoldDB" id="A0A7H0VGH6"/>
<dbReference type="Gene3D" id="1.10.4040.10">
    <property type="entry name" value="Penicillinase repressor domain"/>
    <property type="match status" value="1"/>
</dbReference>
<keyword evidence="3" id="KW-0238">DNA-binding</keyword>
<dbReference type="SUPFAM" id="SSF46785">
    <property type="entry name" value="Winged helix' DNA-binding domain"/>
    <property type="match status" value="1"/>
</dbReference>
<sequence>MTLKELTKAEEEIMHFLWQLEAASVKEIIAEMDIPKPAVNTVSTIVRILEQKGFVDHRPLGRGYQYFPLISKEEYQKFSMNKLMKSYFGGSLSKMVSFFVEKEKLDSNELDDILKIIEKNRKQS</sequence>
<dbReference type="GO" id="GO:0003677">
    <property type="term" value="F:DNA binding"/>
    <property type="evidence" value="ECO:0007669"/>
    <property type="project" value="UniProtKB-KW"/>
</dbReference>
<dbReference type="InterPro" id="IPR036390">
    <property type="entry name" value="WH_DNA-bd_sf"/>
</dbReference>